<dbReference type="Gene3D" id="3.40.1500.10">
    <property type="entry name" value="Coproporphyrinogen III oxidase, aerobic"/>
    <property type="match status" value="2"/>
</dbReference>
<dbReference type="Pfam" id="PF01218">
    <property type="entry name" value="Coprogen_oxidas"/>
    <property type="match status" value="1"/>
</dbReference>
<dbReference type="GO" id="GO:0005737">
    <property type="term" value="C:cytoplasm"/>
    <property type="evidence" value="ECO:0007669"/>
    <property type="project" value="TreeGrafter"/>
</dbReference>
<reference evidence="7 8" key="1">
    <citation type="submission" date="2017-12" db="EMBL/GenBank/DDBJ databases">
        <title>Hemimetabolous genomes reveal molecular basis of termite eusociality.</title>
        <authorList>
            <person name="Harrison M.C."/>
            <person name="Jongepier E."/>
            <person name="Robertson H.M."/>
            <person name="Arning N."/>
            <person name="Bitard-Feildel T."/>
            <person name="Chao H."/>
            <person name="Childers C.P."/>
            <person name="Dinh H."/>
            <person name="Doddapaneni H."/>
            <person name="Dugan S."/>
            <person name="Gowin J."/>
            <person name="Greiner C."/>
            <person name="Han Y."/>
            <person name="Hu H."/>
            <person name="Hughes D.S.T."/>
            <person name="Huylmans A.-K."/>
            <person name="Kemena C."/>
            <person name="Kremer L.P.M."/>
            <person name="Lee S.L."/>
            <person name="Lopez-Ezquerra A."/>
            <person name="Mallet L."/>
            <person name="Monroy-Kuhn J.M."/>
            <person name="Moser A."/>
            <person name="Murali S.C."/>
            <person name="Muzny D.M."/>
            <person name="Otani S."/>
            <person name="Piulachs M.-D."/>
            <person name="Poelchau M."/>
            <person name="Qu J."/>
            <person name="Schaub F."/>
            <person name="Wada-Katsumata A."/>
            <person name="Worley K.C."/>
            <person name="Xie Q."/>
            <person name="Ylla G."/>
            <person name="Poulsen M."/>
            <person name="Gibbs R.A."/>
            <person name="Schal C."/>
            <person name="Richards S."/>
            <person name="Belles X."/>
            <person name="Korb J."/>
            <person name="Bornberg-Bauer E."/>
        </authorList>
    </citation>
    <scope>NUCLEOTIDE SEQUENCE [LARGE SCALE GENOMIC DNA]</scope>
    <source>
        <tissue evidence="7">Whole body</tissue>
    </source>
</reference>
<evidence type="ECO:0000256" key="6">
    <source>
        <dbReference type="ARBA" id="ARBA00023244"/>
    </source>
</evidence>
<comment type="subunit">
    <text evidence="3">Homodimer.</text>
</comment>
<evidence type="ECO:0000256" key="5">
    <source>
        <dbReference type="ARBA" id="ARBA00023002"/>
    </source>
</evidence>
<dbReference type="PANTHER" id="PTHR10755">
    <property type="entry name" value="COPROPORPHYRINOGEN III OXIDASE, MITOCHONDRIAL"/>
    <property type="match status" value="1"/>
</dbReference>
<keyword evidence="6" id="KW-0627">Porphyrin biosynthesis</keyword>
<name>A0A2J7RNP5_9NEOP</name>
<evidence type="ECO:0000256" key="1">
    <source>
        <dbReference type="ARBA" id="ARBA00005168"/>
    </source>
</evidence>
<dbReference type="EMBL" id="NEVH01002149">
    <property type="protein sequence ID" value="PNF42455.1"/>
    <property type="molecule type" value="Genomic_DNA"/>
</dbReference>
<evidence type="ECO:0000256" key="2">
    <source>
        <dbReference type="ARBA" id="ARBA00010644"/>
    </source>
</evidence>
<evidence type="ECO:0000256" key="3">
    <source>
        <dbReference type="ARBA" id="ARBA00011738"/>
    </source>
</evidence>
<evidence type="ECO:0000256" key="4">
    <source>
        <dbReference type="ARBA" id="ARBA00012869"/>
    </source>
</evidence>
<gene>
    <name evidence="7" type="primary">Coprox_1</name>
    <name evidence="7" type="ORF">B7P43_G09356</name>
</gene>
<proteinExistence type="inferred from homology"/>
<dbReference type="PANTHER" id="PTHR10755:SF0">
    <property type="entry name" value="OXYGEN-DEPENDENT COPROPORPHYRINOGEN-III OXIDASE, MITOCHONDRIAL"/>
    <property type="match status" value="1"/>
</dbReference>
<evidence type="ECO:0000313" key="7">
    <source>
        <dbReference type="EMBL" id="PNF42455.1"/>
    </source>
</evidence>
<comment type="similarity">
    <text evidence="2">Belongs to the aerobic coproporphyrinogen-III oxidase family.</text>
</comment>
<dbReference type="InterPro" id="IPR001260">
    <property type="entry name" value="Coprogen_oxidase_aer"/>
</dbReference>
<dbReference type="EC" id="1.3.3.3" evidence="4"/>
<dbReference type="GO" id="GO:0004109">
    <property type="term" value="F:coproporphyrinogen oxidase activity"/>
    <property type="evidence" value="ECO:0007669"/>
    <property type="project" value="UniProtKB-EC"/>
</dbReference>
<dbReference type="UniPathway" id="UPA00251">
    <property type="reaction ID" value="UER00322"/>
</dbReference>
<dbReference type="Proteomes" id="UP000235965">
    <property type="component" value="Unassembled WGS sequence"/>
</dbReference>
<comment type="caution">
    <text evidence="7">The sequence shown here is derived from an EMBL/GenBank/DDBJ whole genome shotgun (WGS) entry which is preliminary data.</text>
</comment>
<dbReference type="SUPFAM" id="SSF102886">
    <property type="entry name" value="Coproporphyrinogen III oxidase"/>
    <property type="match status" value="1"/>
</dbReference>
<dbReference type="InterPro" id="IPR036406">
    <property type="entry name" value="Coprogen_oxidase_aer_sf"/>
</dbReference>
<keyword evidence="8" id="KW-1185">Reference proteome</keyword>
<dbReference type="PIRSF" id="PIRSF000166">
    <property type="entry name" value="Coproporphyri_ox"/>
    <property type="match status" value="1"/>
</dbReference>
<dbReference type="GO" id="GO:0006782">
    <property type="term" value="P:protoporphyrinogen IX biosynthetic process"/>
    <property type="evidence" value="ECO:0007669"/>
    <property type="project" value="UniProtKB-UniPathway"/>
</dbReference>
<sequence length="353" mass="40869">MFQNICVKAFQTVTSITLYQYVFKNKGTKLRHMGALLLTSGIATYTANKYKAEMATAVIETSNFMAKPITDIKKLSQNPNDMKTKMELLIMRIQAEVCHALEAEEDKDTRFQVDRWERPEGGGGITCVIQDGQTFEKAGVNVSVVQGHLPPAAVQQMRARGKILQDGPLPFFAAGISSVIHPRNPMVPTVHFNYRYFEVQNTDGSVQWWFGGGTDLTPYYLDEEDSKYFHRTLKKACDKHNKKYYSQYKAWCDDYFHIKHRVQKHKNDPYGYSERQWQLLRRGRYVEFNLIYDRGTKFGLYTPGARYESILMSLPLTAKWEYMHTPNPQSKEWNLLEVLRSPRDWLGTEGAEK</sequence>
<accession>A0A2J7RNP5</accession>
<organism evidence="7 8">
    <name type="scientific">Cryptotermes secundus</name>
    <dbReference type="NCBI Taxonomy" id="105785"/>
    <lineage>
        <taxon>Eukaryota</taxon>
        <taxon>Metazoa</taxon>
        <taxon>Ecdysozoa</taxon>
        <taxon>Arthropoda</taxon>
        <taxon>Hexapoda</taxon>
        <taxon>Insecta</taxon>
        <taxon>Pterygota</taxon>
        <taxon>Neoptera</taxon>
        <taxon>Polyneoptera</taxon>
        <taxon>Dictyoptera</taxon>
        <taxon>Blattodea</taxon>
        <taxon>Blattoidea</taxon>
        <taxon>Termitoidae</taxon>
        <taxon>Kalotermitidae</taxon>
        <taxon>Cryptotermitinae</taxon>
        <taxon>Cryptotermes</taxon>
    </lineage>
</organism>
<evidence type="ECO:0000313" key="8">
    <source>
        <dbReference type="Proteomes" id="UP000235965"/>
    </source>
</evidence>
<dbReference type="PRINTS" id="PR00073">
    <property type="entry name" value="COPRGNOXDASE"/>
</dbReference>
<dbReference type="OrthoDB" id="15318at2759"/>
<protein>
    <recommendedName>
        <fullName evidence="4">coproporphyrinogen oxidase</fullName>
        <ecNumber evidence="4">1.3.3.3</ecNumber>
    </recommendedName>
</protein>
<comment type="pathway">
    <text evidence="1">Porphyrin-containing compound metabolism; protoporphyrin-IX biosynthesis; protoporphyrinogen-IX from coproporphyrinogen-III (O2 route): step 1/1.</text>
</comment>
<keyword evidence="5" id="KW-0560">Oxidoreductase</keyword>
<dbReference type="AlphaFoldDB" id="A0A2J7RNP5"/>